<dbReference type="InterPro" id="IPR051011">
    <property type="entry name" value="Metal_resp_trans_reg"/>
</dbReference>
<dbReference type="InterPro" id="IPR001845">
    <property type="entry name" value="HTH_ArsR_DNA-bd_dom"/>
</dbReference>
<organism evidence="5 6">
    <name type="scientific">Deinococcus soli</name>
    <name type="common">ex Cha et al. 2016</name>
    <dbReference type="NCBI Taxonomy" id="1309411"/>
    <lineage>
        <taxon>Bacteria</taxon>
        <taxon>Thermotogati</taxon>
        <taxon>Deinococcota</taxon>
        <taxon>Deinococci</taxon>
        <taxon>Deinococcales</taxon>
        <taxon>Deinococcaceae</taxon>
        <taxon>Deinococcus</taxon>
    </lineage>
</organism>
<keyword evidence="1" id="KW-0805">Transcription regulation</keyword>
<dbReference type="Pfam" id="PF09860">
    <property type="entry name" value="DUF2087"/>
    <property type="match status" value="1"/>
</dbReference>
<feature type="domain" description="HTH arsR-type" evidence="4">
    <location>
        <begin position="1"/>
        <end position="94"/>
    </location>
</feature>
<dbReference type="InterPro" id="IPR011991">
    <property type="entry name" value="ArsR-like_HTH"/>
</dbReference>
<accession>A0A0F7JQN0</accession>
<dbReference type="PANTHER" id="PTHR43132">
    <property type="entry name" value="ARSENICAL RESISTANCE OPERON REPRESSOR ARSR-RELATED"/>
    <property type="match status" value="1"/>
</dbReference>
<dbReference type="InterPro" id="IPR018656">
    <property type="entry name" value="DUF2087"/>
</dbReference>
<dbReference type="SMART" id="SM00418">
    <property type="entry name" value="HTH_ARSR"/>
    <property type="match status" value="1"/>
</dbReference>
<dbReference type="Pfam" id="PF12840">
    <property type="entry name" value="HTH_20"/>
    <property type="match status" value="1"/>
</dbReference>
<evidence type="ECO:0000313" key="5">
    <source>
        <dbReference type="EMBL" id="AKH17609.1"/>
    </source>
</evidence>
<dbReference type="AlphaFoldDB" id="A0A0F7JQN0"/>
<sequence length="193" mass="21275">MSADLTARAGLFRALSHPARLSLLRLVWTREASGDELARLMNLAPATISHHLAQLTEAGLILTRQDGHHRLHRAHTAALNLILADVVRGATPAPTPDDPYRDRVLRAFLKGGRLTTLPAQRKKKDVILHELVTLFEHGRHYPEAEVNAILGDVYADVSTLRREMIGLGVLNRERGVYWRPEADADPSSPGDAG</sequence>
<dbReference type="GO" id="GO:0003700">
    <property type="term" value="F:DNA-binding transcription factor activity"/>
    <property type="evidence" value="ECO:0007669"/>
    <property type="project" value="InterPro"/>
</dbReference>
<dbReference type="RefSeq" id="WP_046844177.1">
    <property type="nucleotide sequence ID" value="NZ_BMHJ01000006.1"/>
</dbReference>
<evidence type="ECO:0000256" key="2">
    <source>
        <dbReference type="ARBA" id="ARBA00023125"/>
    </source>
</evidence>
<proteinExistence type="predicted"/>
<keyword evidence="6" id="KW-1185">Reference proteome</keyword>
<dbReference type="InterPro" id="IPR036390">
    <property type="entry name" value="WH_DNA-bd_sf"/>
</dbReference>
<evidence type="ECO:0000256" key="1">
    <source>
        <dbReference type="ARBA" id="ARBA00023015"/>
    </source>
</evidence>
<dbReference type="OrthoDB" id="9798835at2"/>
<dbReference type="PRINTS" id="PR00778">
    <property type="entry name" value="HTHARSR"/>
</dbReference>
<dbReference type="SUPFAM" id="SSF46785">
    <property type="entry name" value="Winged helix' DNA-binding domain"/>
    <property type="match status" value="1"/>
</dbReference>
<evidence type="ECO:0000313" key="6">
    <source>
        <dbReference type="Proteomes" id="UP000034024"/>
    </source>
</evidence>
<dbReference type="InterPro" id="IPR036388">
    <property type="entry name" value="WH-like_DNA-bd_sf"/>
</dbReference>
<gene>
    <name evidence="5" type="ORF">SY84_11835</name>
</gene>
<dbReference type="PANTHER" id="PTHR43132:SF2">
    <property type="entry name" value="ARSENICAL RESISTANCE OPERON REPRESSOR ARSR-RELATED"/>
    <property type="match status" value="1"/>
</dbReference>
<dbReference type="EMBL" id="CP011389">
    <property type="protein sequence ID" value="AKH17609.1"/>
    <property type="molecule type" value="Genomic_DNA"/>
</dbReference>
<protein>
    <recommendedName>
        <fullName evidence="4">HTH arsR-type domain-containing protein</fullName>
    </recommendedName>
</protein>
<keyword evidence="2" id="KW-0238">DNA-binding</keyword>
<dbReference type="PROSITE" id="PS50987">
    <property type="entry name" value="HTH_ARSR_2"/>
    <property type="match status" value="1"/>
</dbReference>
<dbReference type="Proteomes" id="UP000034024">
    <property type="component" value="Chromosome"/>
</dbReference>
<dbReference type="KEGG" id="dch:SY84_11835"/>
<evidence type="ECO:0000259" key="4">
    <source>
        <dbReference type="PROSITE" id="PS50987"/>
    </source>
</evidence>
<evidence type="ECO:0000256" key="3">
    <source>
        <dbReference type="ARBA" id="ARBA00023163"/>
    </source>
</evidence>
<reference evidence="5 6" key="1">
    <citation type="submission" date="2015-01" db="EMBL/GenBank/DDBJ databases">
        <title>Deinococcus soli/N5/whole genome sequencing.</title>
        <authorList>
            <person name="Kim M.K."/>
            <person name="Srinivasan S."/>
            <person name="Lee J.-J."/>
        </authorList>
    </citation>
    <scope>NUCLEOTIDE SEQUENCE [LARGE SCALE GENOMIC DNA]</scope>
    <source>
        <strain evidence="5 6">N5</strain>
    </source>
</reference>
<dbReference type="CDD" id="cd00090">
    <property type="entry name" value="HTH_ARSR"/>
    <property type="match status" value="1"/>
</dbReference>
<dbReference type="GO" id="GO:0003677">
    <property type="term" value="F:DNA binding"/>
    <property type="evidence" value="ECO:0007669"/>
    <property type="project" value="UniProtKB-KW"/>
</dbReference>
<dbReference type="NCBIfam" id="NF033788">
    <property type="entry name" value="HTH_metalloreg"/>
    <property type="match status" value="1"/>
</dbReference>
<dbReference type="Gene3D" id="1.10.10.10">
    <property type="entry name" value="Winged helix-like DNA-binding domain superfamily/Winged helix DNA-binding domain"/>
    <property type="match status" value="1"/>
</dbReference>
<keyword evidence="3" id="KW-0804">Transcription</keyword>
<dbReference type="PATRIC" id="fig|1309411.5.peg.2406"/>
<name>A0A0F7JQN0_9DEIO</name>